<evidence type="ECO:0000313" key="4">
    <source>
        <dbReference type="Proteomes" id="UP000800981"/>
    </source>
</evidence>
<evidence type="ECO:0000313" key="3">
    <source>
        <dbReference type="EMBL" id="NHC15013.1"/>
    </source>
</evidence>
<evidence type="ECO:0008006" key="5">
    <source>
        <dbReference type="Google" id="ProtNLM"/>
    </source>
</evidence>
<dbReference type="Proteomes" id="UP000800981">
    <property type="component" value="Unassembled WGS sequence"/>
</dbReference>
<feature type="compositionally biased region" description="Gly residues" evidence="1">
    <location>
        <begin position="27"/>
        <end position="42"/>
    </location>
</feature>
<sequence length="299" mass="30254">MAGGPADTDGTWPEGPGGRRDEAAGTTGAGGPANHGGAGATGGAADHVPPDSDGSDGGWPGWDVELPAGFAVPDDARELDADRQAWLRDQRRARARRRLLSGPPGSARPTLLLLLLVAALVSGVSAVSVMLVPRPPQRQLPLAATYARDGDVGGLLPDVRLQTPTRTVPVRAIRPAVLVVLPTTDCACAELVRETVQRAGVAGVGTWLVLPERDAAGEELAATARQSRGMAAVDPSGAIGRAVGATGPVLVLVAADGVITEAEPVASADEEAVGRWLDQHVAQLHRPGAVSGSAASATG</sequence>
<reference evidence="3 4" key="1">
    <citation type="submission" date="2020-03" db="EMBL/GenBank/DDBJ databases">
        <title>Two novel Motilibacter sp.</title>
        <authorList>
            <person name="Liu S."/>
        </authorList>
    </citation>
    <scope>NUCLEOTIDE SEQUENCE [LARGE SCALE GENOMIC DNA]</scope>
    <source>
        <strain evidence="3 4">E257</strain>
    </source>
</reference>
<keyword evidence="2" id="KW-0472">Membrane</keyword>
<name>A0ABX0GVP5_9ACTN</name>
<evidence type="ECO:0000256" key="1">
    <source>
        <dbReference type="SAM" id="MobiDB-lite"/>
    </source>
</evidence>
<feature type="region of interest" description="Disordered" evidence="1">
    <location>
        <begin position="1"/>
        <end position="67"/>
    </location>
</feature>
<organism evidence="3 4">
    <name type="scientific">Motilibacter deserti</name>
    <dbReference type="NCBI Taxonomy" id="2714956"/>
    <lineage>
        <taxon>Bacteria</taxon>
        <taxon>Bacillati</taxon>
        <taxon>Actinomycetota</taxon>
        <taxon>Actinomycetes</taxon>
        <taxon>Motilibacterales</taxon>
        <taxon>Motilibacteraceae</taxon>
        <taxon>Motilibacter</taxon>
    </lineage>
</organism>
<proteinExistence type="predicted"/>
<gene>
    <name evidence="3" type="ORF">G9H71_14585</name>
</gene>
<keyword evidence="2" id="KW-1133">Transmembrane helix</keyword>
<keyword evidence="2" id="KW-0812">Transmembrane</keyword>
<protein>
    <recommendedName>
        <fullName evidence="5">Thioredoxin domain-containing protein</fullName>
    </recommendedName>
</protein>
<dbReference type="EMBL" id="JAANNP010000014">
    <property type="protein sequence ID" value="NHC15013.1"/>
    <property type="molecule type" value="Genomic_DNA"/>
</dbReference>
<evidence type="ECO:0000256" key="2">
    <source>
        <dbReference type="SAM" id="Phobius"/>
    </source>
</evidence>
<keyword evidence="4" id="KW-1185">Reference proteome</keyword>
<dbReference type="RefSeq" id="WP_166283075.1">
    <property type="nucleotide sequence ID" value="NZ_JAANNP010000014.1"/>
</dbReference>
<feature type="transmembrane region" description="Helical" evidence="2">
    <location>
        <begin position="111"/>
        <end position="132"/>
    </location>
</feature>
<comment type="caution">
    <text evidence="3">The sequence shown here is derived from an EMBL/GenBank/DDBJ whole genome shotgun (WGS) entry which is preliminary data.</text>
</comment>
<accession>A0ABX0GVP5</accession>